<dbReference type="Proteomes" id="UP001497644">
    <property type="component" value="Chromosome 4"/>
</dbReference>
<sequence length="76" mass="8983">MYVGAMYISYRKNILPHVDDPKYKTSEDDLAMQHDYITNPFLRGIIDQLNERREARLKAEHTESKNQIEDTQANKN</sequence>
<gene>
    <name evidence="1" type="ORF">LPLAT_LOCUS9152</name>
</gene>
<reference evidence="1" key="1">
    <citation type="submission" date="2024-04" db="EMBL/GenBank/DDBJ databases">
        <authorList>
            <consortium name="Molecular Ecology Group"/>
        </authorList>
    </citation>
    <scope>NUCLEOTIDE SEQUENCE</scope>
</reference>
<dbReference type="AlphaFoldDB" id="A0AAV2NV50"/>
<accession>A0AAV2NV50</accession>
<dbReference type="EMBL" id="OZ034827">
    <property type="protein sequence ID" value="CAL1683426.1"/>
    <property type="molecule type" value="Genomic_DNA"/>
</dbReference>
<evidence type="ECO:0000313" key="2">
    <source>
        <dbReference type="Proteomes" id="UP001497644"/>
    </source>
</evidence>
<proteinExistence type="predicted"/>
<evidence type="ECO:0000313" key="1">
    <source>
        <dbReference type="EMBL" id="CAL1683426.1"/>
    </source>
</evidence>
<organism evidence="1 2">
    <name type="scientific">Lasius platythorax</name>
    <dbReference type="NCBI Taxonomy" id="488582"/>
    <lineage>
        <taxon>Eukaryota</taxon>
        <taxon>Metazoa</taxon>
        <taxon>Ecdysozoa</taxon>
        <taxon>Arthropoda</taxon>
        <taxon>Hexapoda</taxon>
        <taxon>Insecta</taxon>
        <taxon>Pterygota</taxon>
        <taxon>Neoptera</taxon>
        <taxon>Endopterygota</taxon>
        <taxon>Hymenoptera</taxon>
        <taxon>Apocrita</taxon>
        <taxon>Aculeata</taxon>
        <taxon>Formicoidea</taxon>
        <taxon>Formicidae</taxon>
        <taxon>Formicinae</taxon>
        <taxon>Lasius</taxon>
        <taxon>Lasius</taxon>
    </lineage>
</organism>
<name>A0AAV2NV50_9HYME</name>
<keyword evidence="2" id="KW-1185">Reference proteome</keyword>
<protein>
    <submittedName>
        <fullName evidence="1">Uncharacterized protein</fullName>
    </submittedName>
</protein>